<dbReference type="InterPro" id="IPR013105">
    <property type="entry name" value="TPR_2"/>
</dbReference>
<evidence type="ECO:0000256" key="2">
    <source>
        <dbReference type="ARBA" id="ARBA00022803"/>
    </source>
</evidence>
<dbReference type="InterPro" id="IPR044534">
    <property type="entry name" value="TTL1-4"/>
</dbReference>
<feature type="region of interest" description="Disordered" evidence="4">
    <location>
        <begin position="31"/>
        <end position="61"/>
    </location>
</feature>
<feature type="compositionally biased region" description="Low complexity" evidence="4">
    <location>
        <begin position="49"/>
        <end position="58"/>
    </location>
</feature>
<dbReference type="SMART" id="SM00028">
    <property type="entry name" value="TPR"/>
    <property type="match status" value="6"/>
</dbReference>
<dbReference type="Pfam" id="PF07719">
    <property type="entry name" value="TPR_2"/>
    <property type="match status" value="1"/>
</dbReference>
<dbReference type="EMBL" id="CACRZD030000013">
    <property type="protein sequence ID" value="CAA6669580.1"/>
    <property type="molecule type" value="Genomic_DNA"/>
</dbReference>
<dbReference type="SUPFAM" id="SSF48452">
    <property type="entry name" value="TPR-like"/>
    <property type="match status" value="2"/>
</dbReference>
<protein>
    <submittedName>
        <fullName evidence="5">Uncharacterized protein</fullName>
    </submittedName>
</protein>
<evidence type="ECO:0000256" key="1">
    <source>
        <dbReference type="ARBA" id="ARBA00022737"/>
    </source>
</evidence>
<dbReference type="Gene3D" id="1.25.40.10">
    <property type="entry name" value="Tetratricopeptide repeat domain"/>
    <property type="match status" value="3"/>
</dbReference>
<feature type="repeat" description="TPR" evidence="3">
    <location>
        <begin position="70"/>
        <end position="103"/>
    </location>
</feature>
<proteinExistence type="predicted"/>
<name>A0A7I8JHE4_SPIIN</name>
<keyword evidence="6" id="KW-1185">Reference proteome</keyword>
<dbReference type="EMBL" id="LR743600">
    <property type="protein sequence ID" value="CAA2630337.1"/>
    <property type="molecule type" value="Genomic_DNA"/>
</dbReference>
<keyword evidence="2 3" id="KW-0802">TPR repeat</keyword>
<reference evidence="5 6" key="1">
    <citation type="submission" date="2019-12" db="EMBL/GenBank/DDBJ databases">
        <authorList>
            <person name="Scholz U."/>
            <person name="Mascher M."/>
            <person name="Fiebig A."/>
        </authorList>
    </citation>
    <scope>NUCLEOTIDE SEQUENCE</scope>
</reference>
<dbReference type="AlphaFoldDB" id="A0A7I8JHE4"/>
<keyword evidence="1" id="KW-0677">Repeat</keyword>
<dbReference type="Proteomes" id="UP001189122">
    <property type="component" value="Unassembled WGS sequence"/>
</dbReference>
<dbReference type="InterPro" id="IPR011990">
    <property type="entry name" value="TPR-like_helical_dom_sf"/>
</dbReference>
<organism evidence="5">
    <name type="scientific">Spirodela intermedia</name>
    <name type="common">Intermediate duckweed</name>
    <dbReference type="NCBI Taxonomy" id="51605"/>
    <lineage>
        <taxon>Eukaryota</taxon>
        <taxon>Viridiplantae</taxon>
        <taxon>Streptophyta</taxon>
        <taxon>Embryophyta</taxon>
        <taxon>Tracheophyta</taxon>
        <taxon>Spermatophyta</taxon>
        <taxon>Magnoliopsida</taxon>
        <taxon>Liliopsida</taxon>
        <taxon>Araceae</taxon>
        <taxon>Lemnoideae</taxon>
        <taxon>Spirodela</taxon>
    </lineage>
</organism>
<sequence length="442" mass="48380">MLFGNLGNLRCGNSAAAPSRNVLDYLPMTANEKESKGKTRKAGSGGGAPPRNGGAASADDVPVLSKRLDPEALKDLGDAQYENGRFAEALALYEQAAVINPEKSLYWVNKAAANAGLGRFLEAAADCREADAGDRGVAQTRSLQSHLAKVNEARKRKDWHSVLKEAQFALSSGADSAPQVFALQAEALLKLERYEEAETALIDAPTFDRDACAKFYGSSGGAYLFMVRSLVDMASGRFDDAVNNSQRAAQLDPSNREAAAVAWRARVVSSARTKGNDLFKASKYGEACVAYGEGLGQDPQNPILLCNRAACRAKLRQWEKAIEDCSLALNVRPSYTKARLRRADCYAKLERWEESVQDYEWLGQELPGDEEVLRSLAEVHGQRKRRDEESERRNPFSDLVVVKTPDQLSDMTKSMGKSLNHLLNCLPITPIGSSVLVFNEWN</sequence>
<dbReference type="PANTHER" id="PTHR46050:SF7">
    <property type="entry name" value="TETRATRICOPEPTIDE REPEAT (TPR)-LIKE SUPERFAMILY PROTEIN"/>
    <property type="match status" value="1"/>
</dbReference>
<evidence type="ECO:0000256" key="3">
    <source>
        <dbReference type="PROSITE-ProRule" id="PRU00339"/>
    </source>
</evidence>
<accession>A0A7I8JHE4</accession>
<evidence type="ECO:0000313" key="6">
    <source>
        <dbReference type="Proteomes" id="UP001189122"/>
    </source>
</evidence>
<gene>
    <name evidence="5" type="ORF">SI7747_13015983</name>
</gene>
<evidence type="ECO:0000313" key="5">
    <source>
        <dbReference type="EMBL" id="CAA2630337.1"/>
    </source>
</evidence>
<feature type="repeat" description="TPR" evidence="3">
    <location>
        <begin position="222"/>
        <end position="255"/>
    </location>
</feature>
<evidence type="ECO:0000256" key="4">
    <source>
        <dbReference type="SAM" id="MobiDB-lite"/>
    </source>
</evidence>
<dbReference type="PANTHER" id="PTHR46050">
    <property type="entry name" value="TPR REPEAT-CONTAINING THIOREDOXIN"/>
    <property type="match status" value="1"/>
</dbReference>
<dbReference type="InterPro" id="IPR019734">
    <property type="entry name" value="TPR_rpt"/>
</dbReference>
<dbReference type="PROSITE" id="PS50005">
    <property type="entry name" value="TPR"/>
    <property type="match status" value="2"/>
</dbReference>
<dbReference type="GO" id="GO:0005737">
    <property type="term" value="C:cytoplasm"/>
    <property type="evidence" value="ECO:0007669"/>
    <property type="project" value="TreeGrafter"/>
</dbReference>